<evidence type="ECO:0000256" key="1">
    <source>
        <dbReference type="ARBA" id="ARBA00001964"/>
    </source>
</evidence>
<evidence type="ECO:0000313" key="6">
    <source>
        <dbReference type="EMBL" id="MES1922431.1"/>
    </source>
</evidence>
<comment type="caution">
    <text evidence="6">The sequence shown here is derived from an EMBL/GenBank/DDBJ whole genome shotgun (WGS) entry which is preliminary data.</text>
</comment>
<dbReference type="InterPro" id="IPR029061">
    <property type="entry name" value="THDP-binding"/>
</dbReference>
<gene>
    <name evidence="6" type="primary">PDB1</name>
    <name evidence="6" type="ORF">MHBO_003944</name>
</gene>
<keyword evidence="3 4" id="KW-0786">Thiamine pyrophosphate</keyword>
<feature type="domain" description="Transketolase-like pyrimidine-binding" evidence="5">
    <location>
        <begin position="28"/>
        <end position="151"/>
    </location>
</feature>
<dbReference type="CDD" id="cd07036">
    <property type="entry name" value="TPP_PYR_E1-PDHc-beta_like"/>
    <property type="match status" value="1"/>
</dbReference>
<organism evidence="6 7">
    <name type="scientific">Bonamia ostreae</name>
    <dbReference type="NCBI Taxonomy" id="126728"/>
    <lineage>
        <taxon>Eukaryota</taxon>
        <taxon>Sar</taxon>
        <taxon>Rhizaria</taxon>
        <taxon>Endomyxa</taxon>
        <taxon>Ascetosporea</taxon>
        <taxon>Haplosporida</taxon>
        <taxon>Bonamia</taxon>
    </lineage>
</organism>
<comment type="catalytic activity">
    <reaction evidence="4">
        <text>N(6)-[(R)-lipoyl]-L-lysyl-[protein] + pyruvate + H(+) = N(6)-[(R)-S(8)-acetyldihydrolipoyl]-L-lysyl-[protein] + CO2</text>
        <dbReference type="Rhea" id="RHEA:19189"/>
        <dbReference type="Rhea" id="RHEA-COMP:10474"/>
        <dbReference type="Rhea" id="RHEA-COMP:10478"/>
        <dbReference type="ChEBI" id="CHEBI:15361"/>
        <dbReference type="ChEBI" id="CHEBI:15378"/>
        <dbReference type="ChEBI" id="CHEBI:16526"/>
        <dbReference type="ChEBI" id="CHEBI:83099"/>
        <dbReference type="ChEBI" id="CHEBI:83111"/>
        <dbReference type="EC" id="1.2.4.1"/>
    </reaction>
</comment>
<dbReference type="Gene3D" id="3.40.50.970">
    <property type="match status" value="1"/>
</dbReference>
<dbReference type="PANTHER" id="PTHR11624:SF96">
    <property type="entry name" value="PYRUVATE DEHYDROGENASE E1 COMPONENT SUBUNIT BETA, MITOCHONDRIAL"/>
    <property type="match status" value="1"/>
</dbReference>
<reference evidence="6 7" key="1">
    <citation type="journal article" date="2024" name="BMC Biol.">
        <title>Comparative genomics of Ascetosporea gives new insight into the evolutionary basis for animal parasitism in Rhizaria.</title>
        <authorList>
            <person name="Hiltunen Thoren M."/>
            <person name="Onut-Brannstrom I."/>
            <person name="Alfjorden A."/>
            <person name="Peckova H."/>
            <person name="Swords F."/>
            <person name="Hooper C."/>
            <person name="Holzer A.S."/>
            <person name="Bass D."/>
            <person name="Burki F."/>
        </authorList>
    </citation>
    <scope>NUCLEOTIDE SEQUENCE [LARGE SCALE GENOMIC DNA]</scope>
    <source>
        <strain evidence="6">20-A016</strain>
    </source>
</reference>
<dbReference type="Proteomes" id="UP001439008">
    <property type="component" value="Unassembled WGS sequence"/>
</dbReference>
<dbReference type="EMBL" id="JBDODL010002785">
    <property type="protein sequence ID" value="MES1922431.1"/>
    <property type="molecule type" value="Genomic_DNA"/>
</dbReference>
<dbReference type="EC" id="1.2.4.1" evidence="4"/>
<evidence type="ECO:0000313" key="7">
    <source>
        <dbReference type="Proteomes" id="UP001439008"/>
    </source>
</evidence>
<accession>A0ABV2ARY0</accession>
<dbReference type="InterPro" id="IPR027110">
    <property type="entry name" value="PDHB_mito-type"/>
</dbReference>
<sequence length="151" mass="16617">MLKNLTKKMLKNNKTKFGFSRYFSSKEMTVRAALNSSIREEMERDENVFVIGEEVADYNGAYKITQGLLDRFSDKRVLDTPITEMGFTGISVGAAMNGLRPICEFMSFNFSLQAIDQIVNSAAKACYMTGGATKVPVVFRGPNGAAKGVGF</sequence>
<protein>
    <recommendedName>
        <fullName evidence="4">Pyruvate dehydrogenase E1 component subunit beta</fullName>
        <ecNumber evidence="4">1.2.4.1</ecNumber>
    </recommendedName>
</protein>
<comment type="function">
    <text evidence="4">The pyruvate dehydrogenase complex catalyzes the overall conversion of pyruvate to acetyl-CoA and CO2.</text>
</comment>
<dbReference type="Pfam" id="PF02779">
    <property type="entry name" value="Transket_pyr"/>
    <property type="match status" value="1"/>
</dbReference>
<evidence type="ECO:0000256" key="3">
    <source>
        <dbReference type="ARBA" id="ARBA00023052"/>
    </source>
</evidence>
<dbReference type="PANTHER" id="PTHR11624">
    <property type="entry name" value="DEHYDROGENASE RELATED"/>
    <property type="match status" value="1"/>
</dbReference>
<keyword evidence="7" id="KW-1185">Reference proteome</keyword>
<evidence type="ECO:0000256" key="4">
    <source>
        <dbReference type="RuleBase" id="RU364074"/>
    </source>
</evidence>
<evidence type="ECO:0000259" key="5">
    <source>
        <dbReference type="SMART" id="SM00861"/>
    </source>
</evidence>
<keyword evidence="4 6" id="KW-0670">Pyruvate</keyword>
<proteinExistence type="predicted"/>
<evidence type="ECO:0000256" key="2">
    <source>
        <dbReference type="ARBA" id="ARBA00023002"/>
    </source>
</evidence>
<dbReference type="InterPro" id="IPR005475">
    <property type="entry name" value="Transketolase-like_Pyr-bd"/>
</dbReference>
<name>A0ABV2ARY0_9EUKA</name>
<dbReference type="SMART" id="SM00861">
    <property type="entry name" value="Transket_pyr"/>
    <property type="match status" value="1"/>
</dbReference>
<comment type="cofactor">
    <cofactor evidence="1 4">
        <name>thiamine diphosphate</name>
        <dbReference type="ChEBI" id="CHEBI:58937"/>
    </cofactor>
</comment>
<dbReference type="GO" id="GO:0004739">
    <property type="term" value="F:pyruvate dehydrogenase (acetyl-transferring) activity"/>
    <property type="evidence" value="ECO:0007669"/>
    <property type="project" value="UniProtKB-EC"/>
</dbReference>
<keyword evidence="2 4" id="KW-0560">Oxidoreductase</keyword>
<dbReference type="SUPFAM" id="SSF52518">
    <property type="entry name" value="Thiamin diphosphate-binding fold (THDP-binding)"/>
    <property type="match status" value="1"/>
</dbReference>